<evidence type="ECO:0000313" key="4">
    <source>
        <dbReference type="Proteomes" id="UP000242188"/>
    </source>
</evidence>
<keyword evidence="4" id="KW-1185">Reference proteome</keyword>
<organism evidence="3 4">
    <name type="scientific">Mizuhopecten yessoensis</name>
    <name type="common">Japanese scallop</name>
    <name type="synonym">Patinopecten yessoensis</name>
    <dbReference type="NCBI Taxonomy" id="6573"/>
    <lineage>
        <taxon>Eukaryota</taxon>
        <taxon>Metazoa</taxon>
        <taxon>Spiralia</taxon>
        <taxon>Lophotrochozoa</taxon>
        <taxon>Mollusca</taxon>
        <taxon>Bivalvia</taxon>
        <taxon>Autobranchia</taxon>
        <taxon>Pteriomorphia</taxon>
        <taxon>Pectinida</taxon>
        <taxon>Pectinoidea</taxon>
        <taxon>Pectinidae</taxon>
        <taxon>Mizuhopecten</taxon>
    </lineage>
</organism>
<dbReference type="Gene3D" id="3.30.70.330">
    <property type="match status" value="1"/>
</dbReference>
<dbReference type="InterPro" id="IPR051181">
    <property type="entry name" value="CAF1_poly(A)_ribonucleases"/>
</dbReference>
<dbReference type="Pfam" id="PF04857">
    <property type="entry name" value="CAF1"/>
    <property type="match status" value="1"/>
</dbReference>
<dbReference type="InterPro" id="IPR036397">
    <property type="entry name" value="RNaseH_sf"/>
</dbReference>
<dbReference type="EMBL" id="NEDP02001925">
    <property type="protein sequence ID" value="OWF52139.1"/>
    <property type="molecule type" value="Genomic_DNA"/>
</dbReference>
<gene>
    <name evidence="3" type="ORF">KP79_PYT15696</name>
</gene>
<dbReference type="Proteomes" id="UP000242188">
    <property type="component" value="Unassembled WGS sequence"/>
</dbReference>
<dbReference type="PANTHER" id="PTHR15092">
    <property type="entry name" value="POLY A -SPECIFIC RIBONUCLEASE/TARGET OF EGR1, MEMBER 1"/>
    <property type="match status" value="1"/>
</dbReference>
<dbReference type="GO" id="GO:0000175">
    <property type="term" value="F:3'-5'-RNA exonuclease activity"/>
    <property type="evidence" value="ECO:0007669"/>
    <property type="project" value="TreeGrafter"/>
</dbReference>
<evidence type="ECO:0000256" key="1">
    <source>
        <dbReference type="ARBA" id="ARBA00008372"/>
    </source>
</evidence>
<keyword evidence="2" id="KW-1133">Transmembrane helix</keyword>
<dbReference type="SUPFAM" id="SSF53098">
    <property type="entry name" value="Ribonuclease H-like"/>
    <property type="match status" value="1"/>
</dbReference>
<feature type="transmembrane region" description="Helical" evidence="2">
    <location>
        <begin position="517"/>
        <end position="534"/>
    </location>
</feature>
<dbReference type="AlphaFoldDB" id="A0A210QTT4"/>
<dbReference type="GO" id="GO:1990431">
    <property type="term" value="P:priRNA 3'-end processing"/>
    <property type="evidence" value="ECO:0007669"/>
    <property type="project" value="TreeGrafter"/>
</dbReference>
<dbReference type="GO" id="GO:0003723">
    <property type="term" value="F:RNA binding"/>
    <property type="evidence" value="ECO:0007669"/>
    <property type="project" value="TreeGrafter"/>
</dbReference>
<protein>
    <submittedName>
        <fullName evidence="3">Poly(A)-specific ribonuclease PARN-like domain-containing protein 1</fullName>
    </submittedName>
</protein>
<reference evidence="3 4" key="1">
    <citation type="journal article" date="2017" name="Nat. Ecol. Evol.">
        <title>Scallop genome provides insights into evolution of bilaterian karyotype and development.</title>
        <authorList>
            <person name="Wang S."/>
            <person name="Zhang J."/>
            <person name="Jiao W."/>
            <person name="Li J."/>
            <person name="Xun X."/>
            <person name="Sun Y."/>
            <person name="Guo X."/>
            <person name="Huan P."/>
            <person name="Dong B."/>
            <person name="Zhang L."/>
            <person name="Hu X."/>
            <person name="Sun X."/>
            <person name="Wang J."/>
            <person name="Zhao C."/>
            <person name="Wang Y."/>
            <person name="Wang D."/>
            <person name="Huang X."/>
            <person name="Wang R."/>
            <person name="Lv J."/>
            <person name="Li Y."/>
            <person name="Zhang Z."/>
            <person name="Liu B."/>
            <person name="Lu W."/>
            <person name="Hui Y."/>
            <person name="Liang J."/>
            <person name="Zhou Z."/>
            <person name="Hou R."/>
            <person name="Li X."/>
            <person name="Liu Y."/>
            <person name="Li H."/>
            <person name="Ning X."/>
            <person name="Lin Y."/>
            <person name="Zhao L."/>
            <person name="Xing Q."/>
            <person name="Dou J."/>
            <person name="Li Y."/>
            <person name="Mao J."/>
            <person name="Guo H."/>
            <person name="Dou H."/>
            <person name="Li T."/>
            <person name="Mu C."/>
            <person name="Jiang W."/>
            <person name="Fu Q."/>
            <person name="Fu X."/>
            <person name="Miao Y."/>
            <person name="Liu J."/>
            <person name="Yu Q."/>
            <person name="Li R."/>
            <person name="Liao H."/>
            <person name="Li X."/>
            <person name="Kong Y."/>
            <person name="Jiang Z."/>
            <person name="Chourrout D."/>
            <person name="Li R."/>
            <person name="Bao Z."/>
        </authorList>
    </citation>
    <scope>NUCLEOTIDE SEQUENCE [LARGE SCALE GENOMIC DNA]</scope>
    <source>
        <strain evidence="3 4">PY_sf001</strain>
    </source>
</reference>
<dbReference type="InterPro" id="IPR012337">
    <property type="entry name" value="RNaseH-like_sf"/>
</dbReference>
<comment type="similarity">
    <text evidence="1">Belongs to the CAF1 family.</text>
</comment>
<keyword evidence="2" id="KW-0472">Membrane</keyword>
<dbReference type="OrthoDB" id="414075at2759"/>
<dbReference type="GO" id="GO:0000289">
    <property type="term" value="P:nuclear-transcribed mRNA poly(A) tail shortening"/>
    <property type="evidence" value="ECO:0007669"/>
    <property type="project" value="TreeGrafter"/>
</dbReference>
<accession>A0A210QTT4</accession>
<dbReference type="GO" id="GO:0005783">
    <property type="term" value="C:endoplasmic reticulum"/>
    <property type="evidence" value="ECO:0007669"/>
    <property type="project" value="TreeGrafter"/>
</dbReference>
<dbReference type="Gene3D" id="3.30.420.10">
    <property type="entry name" value="Ribonuclease H-like superfamily/Ribonuclease H"/>
    <property type="match status" value="2"/>
</dbReference>
<sequence>MVEVLKSTFEDYLPLIERSIKSADFIAIDTEFTGLVKSAKERTNLFDTSEERYQKLKKSMSQFTISQLGISTFKRQDKNSYSATTFNFYLYPSSFGPVDVRFLVQASSLQFLCKYDFDFNKFVYEGIPYLNKPQQKAMKNHLHSKALFQAKDRSNDIDERVLQALCFQVAEWLVKTEDDQQAILEVTDEEVPELRFVKSFIVRTELRQRFKNVWINVIEGEQRIIQISKRDEKDINSDTTKEDMDKLYESLKGFSRVFKMLKGGVPIIGHNMFLDLLLIYDKFHKPLPDTFEAFKTEIQAILPVIFDTKHICNSARNEHFRDSGLLENSSLQMLYQSLSSLAGQQFVIDTPSVVHTSDRYKDESRPHEAGFDAYMSGFVFLRLSHMLTFLNVNSTDVRPCPFRRYRTEMAPYKNKINIIRGNVNHVCLDGPDPPSFRPELLYVQSKHQSHDLHLMQLLKWFSRHGTVDVQITDSQRALVAASNYRCSKEILKAFQNHKMITVTKYNKWKHSPVIRRYLWAGAILSGGACVLALLSSRKKD</sequence>
<dbReference type="GO" id="GO:1990432">
    <property type="term" value="P:siRNA 3'-end processing"/>
    <property type="evidence" value="ECO:0007669"/>
    <property type="project" value="TreeGrafter"/>
</dbReference>
<dbReference type="InterPro" id="IPR012677">
    <property type="entry name" value="Nucleotide-bd_a/b_plait_sf"/>
</dbReference>
<evidence type="ECO:0000256" key="2">
    <source>
        <dbReference type="SAM" id="Phobius"/>
    </source>
</evidence>
<dbReference type="PANTHER" id="PTHR15092:SF22">
    <property type="entry name" value="POLY(A)-SPECIFIC RIBONUCLEASE PNLDC1"/>
    <property type="match status" value="1"/>
</dbReference>
<keyword evidence="2" id="KW-0812">Transmembrane</keyword>
<comment type="caution">
    <text evidence="3">The sequence shown here is derived from an EMBL/GenBank/DDBJ whole genome shotgun (WGS) entry which is preliminary data.</text>
</comment>
<evidence type="ECO:0000313" key="3">
    <source>
        <dbReference type="EMBL" id="OWF52139.1"/>
    </source>
</evidence>
<proteinExistence type="inferred from homology"/>
<dbReference type="STRING" id="6573.A0A210QTT4"/>
<dbReference type="GO" id="GO:0005634">
    <property type="term" value="C:nucleus"/>
    <property type="evidence" value="ECO:0007669"/>
    <property type="project" value="TreeGrafter"/>
</dbReference>
<name>A0A210QTT4_MIZYE</name>
<dbReference type="InterPro" id="IPR006941">
    <property type="entry name" value="RNase_CAF1"/>
</dbReference>